<dbReference type="Pfam" id="PF00884">
    <property type="entry name" value="Sulfatase"/>
    <property type="match status" value="1"/>
</dbReference>
<dbReference type="EMBL" id="UGHZ01000001">
    <property type="protein sequence ID" value="STP09545.1"/>
    <property type="molecule type" value="Genomic_DNA"/>
</dbReference>
<feature type="transmembrane region" description="Helical" evidence="6">
    <location>
        <begin position="9"/>
        <end position="34"/>
    </location>
</feature>
<reference evidence="8 9" key="1">
    <citation type="submission" date="2018-06" db="EMBL/GenBank/DDBJ databases">
        <authorList>
            <consortium name="Pathogen Informatics"/>
            <person name="Doyle S."/>
        </authorList>
    </citation>
    <scope>NUCLEOTIDE SEQUENCE [LARGE SCALE GENOMIC DNA]</scope>
    <source>
        <strain evidence="8 9">NCTC12221</strain>
    </source>
</reference>
<dbReference type="GO" id="GO:0005886">
    <property type="term" value="C:plasma membrane"/>
    <property type="evidence" value="ECO:0007669"/>
    <property type="project" value="UniProtKB-SubCell"/>
</dbReference>
<evidence type="ECO:0000256" key="2">
    <source>
        <dbReference type="ARBA" id="ARBA00022475"/>
    </source>
</evidence>
<sequence>MERKWLEKLLVKSIVFALFLFVLFFAMKLCFVLYSGVYHGAIGEVKSYMEYVNTFLNGLRYDSRHIAGLSLAYFVLGLLFFWSEFRWFVLWIYVLIAVVLTLFIGISEIVFYQIYNDVFNANLLGLIFDDQKAIFHTGISGQYGITSKVLLWLFLSLVFMWIYTKISGKITREYGRDPLSSIRSRSTRKESALASLILFIVFAFMMMICINSAFSFKGISLDQALKPVENTFLRKASPGAFRDLYLVYRGYAKISNSRFSDYTSQSPLEVVEEYFELDSKQSQYNLKDLLEKKVGNSSGEKIDYVFYIVAESLSEWHFDEEFDELGLTSGLKSLLNDNHGAKIGVFLENAGSTIKSMDVHLTGLFQTEIPVNSVLGVLEPFVTAPGFIMKDLGYKNNFYYGGSGIWQKLDQYTATQGFEKIYYNTQIIENAKLNGYSAPYEGLWGAYDHHLFALVRDNTFKERNKPSFNMILTTSNHPPYDVPLEQFNVPLKKIEKFFANSSKYKEKNPRLIGHIWYQDKMITRFIEEVSKVLPNSLFVVTGDHYDREYPKVGAALKASNTIPLIIYSPSLEIKKLTNIGSHIDITPSIVELIAPNGYIYHSFGTPLVSNDNMALSEKNSALGYFAIATDRFIANKDGEIEYFNEGTAQHNDKELAKSLYKRLEQATALSWWILKNGYEVKNEEKTK</sequence>
<keyword evidence="3 6" id="KW-0812">Transmembrane</keyword>
<evidence type="ECO:0000256" key="3">
    <source>
        <dbReference type="ARBA" id="ARBA00022692"/>
    </source>
</evidence>
<dbReference type="EC" id="2.7.8.20" evidence="8"/>
<dbReference type="Proteomes" id="UP000255335">
    <property type="component" value="Unassembled WGS sequence"/>
</dbReference>
<evidence type="ECO:0000256" key="4">
    <source>
        <dbReference type="ARBA" id="ARBA00022989"/>
    </source>
</evidence>
<dbReference type="InterPro" id="IPR000917">
    <property type="entry name" value="Sulfatase_N"/>
</dbReference>
<dbReference type="PANTHER" id="PTHR47371:SF3">
    <property type="entry name" value="PHOSPHOGLYCEROL TRANSFERASE I"/>
    <property type="match status" value="1"/>
</dbReference>
<feature type="transmembrane region" description="Helical" evidence="6">
    <location>
        <begin position="149"/>
        <end position="166"/>
    </location>
</feature>
<accession>A0A377JR93</accession>
<dbReference type="InterPro" id="IPR017850">
    <property type="entry name" value="Alkaline_phosphatase_core_sf"/>
</dbReference>
<dbReference type="PANTHER" id="PTHR47371">
    <property type="entry name" value="LIPOTEICHOIC ACID SYNTHASE"/>
    <property type="match status" value="1"/>
</dbReference>
<feature type="transmembrane region" description="Helical" evidence="6">
    <location>
        <begin position="65"/>
        <end position="83"/>
    </location>
</feature>
<keyword evidence="5 6" id="KW-0472">Membrane</keyword>
<proteinExistence type="predicted"/>
<dbReference type="AlphaFoldDB" id="A0A377JR93"/>
<organism evidence="8 9">
    <name type="scientific">Helicobacter cinaedi</name>
    <dbReference type="NCBI Taxonomy" id="213"/>
    <lineage>
        <taxon>Bacteria</taxon>
        <taxon>Pseudomonadati</taxon>
        <taxon>Campylobacterota</taxon>
        <taxon>Epsilonproteobacteria</taxon>
        <taxon>Campylobacterales</taxon>
        <taxon>Helicobacteraceae</taxon>
        <taxon>Helicobacter</taxon>
    </lineage>
</organism>
<evidence type="ECO:0000256" key="1">
    <source>
        <dbReference type="ARBA" id="ARBA00004651"/>
    </source>
</evidence>
<dbReference type="SUPFAM" id="SSF53649">
    <property type="entry name" value="Alkaline phosphatase-like"/>
    <property type="match status" value="1"/>
</dbReference>
<evidence type="ECO:0000313" key="9">
    <source>
        <dbReference type="Proteomes" id="UP000255335"/>
    </source>
</evidence>
<dbReference type="CDD" id="cd16015">
    <property type="entry name" value="LTA_synthase"/>
    <property type="match status" value="1"/>
</dbReference>
<gene>
    <name evidence="8" type="primary">mdoB</name>
    <name evidence="8" type="ORF">NCTC12221_00990</name>
</gene>
<evidence type="ECO:0000313" key="8">
    <source>
        <dbReference type="EMBL" id="STP09545.1"/>
    </source>
</evidence>
<dbReference type="GO" id="GO:0008960">
    <property type="term" value="F:phosphatidylglycerol-membrane-oligosaccharide glycerophosphotransferase activity"/>
    <property type="evidence" value="ECO:0007669"/>
    <property type="project" value="UniProtKB-EC"/>
</dbReference>
<dbReference type="RefSeq" id="WP_258554178.1">
    <property type="nucleotide sequence ID" value="NZ_UGHZ01000001.1"/>
</dbReference>
<dbReference type="InterPro" id="IPR050448">
    <property type="entry name" value="OpgB/LTA_synthase_biosynth"/>
</dbReference>
<feature type="transmembrane region" description="Helical" evidence="6">
    <location>
        <begin position="90"/>
        <end position="115"/>
    </location>
</feature>
<protein>
    <submittedName>
        <fullName evidence="8">Phosphatidylglycerol-membrane-oligosaccharide glycerophosphotransferase MdoB</fullName>
        <ecNumber evidence="8">2.7.8.20</ecNumber>
    </submittedName>
</protein>
<comment type="subcellular location">
    <subcellularLocation>
        <location evidence="1">Cell membrane</location>
        <topology evidence="1">Multi-pass membrane protein</topology>
    </subcellularLocation>
</comment>
<keyword evidence="8" id="KW-0808">Transferase</keyword>
<keyword evidence="4 6" id="KW-1133">Transmembrane helix</keyword>
<evidence type="ECO:0000256" key="6">
    <source>
        <dbReference type="SAM" id="Phobius"/>
    </source>
</evidence>
<keyword evidence="2" id="KW-1003">Cell membrane</keyword>
<evidence type="ECO:0000256" key="5">
    <source>
        <dbReference type="ARBA" id="ARBA00023136"/>
    </source>
</evidence>
<feature type="domain" description="Sulfatase N-terminal" evidence="7">
    <location>
        <begin position="305"/>
        <end position="592"/>
    </location>
</feature>
<name>A0A377JR93_9HELI</name>
<feature type="transmembrane region" description="Helical" evidence="6">
    <location>
        <begin position="192"/>
        <end position="214"/>
    </location>
</feature>
<evidence type="ECO:0000259" key="7">
    <source>
        <dbReference type="Pfam" id="PF00884"/>
    </source>
</evidence>
<dbReference type="Gene3D" id="3.40.720.10">
    <property type="entry name" value="Alkaline Phosphatase, subunit A"/>
    <property type="match status" value="1"/>
</dbReference>